<organism evidence="1 2">
    <name type="scientific">Methanospirillum hungatei JF-1 (strain ATCC 27890 / DSM 864 / NBRC 100397 / JF-1)</name>
    <dbReference type="NCBI Taxonomy" id="323259"/>
    <lineage>
        <taxon>Archaea</taxon>
        <taxon>Methanobacteriati</taxon>
        <taxon>Methanobacteriota</taxon>
        <taxon>Stenosarchaea group</taxon>
        <taxon>Methanomicrobia</taxon>
        <taxon>Methanomicrobiales</taxon>
        <taxon>Methanospirillaceae</taxon>
        <taxon>Methanospirillum</taxon>
    </lineage>
</organism>
<proteinExistence type="predicted"/>
<evidence type="ECO:0000313" key="1">
    <source>
        <dbReference type="EMBL" id="ABD40676.1"/>
    </source>
</evidence>
<evidence type="ECO:0000313" key="2">
    <source>
        <dbReference type="Proteomes" id="UP000001941"/>
    </source>
</evidence>
<dbReference type="RefSeq" id="WP_011447955.1">
    <property type="nucleotide sequence ID" value="NC_007796.1"/>
</dbReference>
<name>Q2FQW3_METHJ</name>
<dbReference type="eggNOG" id="arCOG05298">
    <property type="taxonomic scope" value="Archaea"/>
</dbReference>
<sequence>MTASATLEIVGYSDSECSPFPCDENRTCGLSSCAPSGSLVKAFEALKSRVLKEFGECVTLKLTLLDDGAPDYIREIYERDHPAIPMILIEGKVIPVGRISWEPIRDAIASELQA</sequence>
<keyword evidence="2" id="KW-1185">Reference proteome</keyword>
<dbReference type="InParanoid" id="Q2FQW3"/>
<accession>Q2FQW3</accession>
<dbReference type="EnsemblBacteria" id="ABD40676">
    <property type="protein sequence ID" value="ABD40676"/>
    <property type="gene ID" value="Mhun_0926"/>
</dbReference>
<dbReference type="GeneID" id="3924613"/>
<dbReference type="HOGENOM" id="CLU_2103498_0_0_2"/>
<dbReference type="EMBL" id="CP000254">
    <property type="protein sequence ID" value="ABD40676.1"/>
    <property type="molecule type" value="Genomic_DNA"/>
</dbReference>
<dbReference type="Proteomes" id="UP000001941">
    <property type="component" value="Chromosome"/>
</dbReference>
<dbReference type="AlphaFoldDB" id="Q2FQW3"/>
<reference evidence="2" key="1">
    <citation type="journal article" date="2016" name="Stand. Genomic Sci.">
        <title>Complete genome sequence of Methanospirillum hungatei type strain JF1.</title>
        <authorList>
            <person name="Gunsalus R.P."/>
            <person name="Cook L.E."/>
            <person name="Crable B."/>
            <person name="Rohlin L."/>
            <person name="McDonald E."/>
            <person name="Mouttaki H."/>
            <person name="Sieber J.R."/>
            <person name="Poweleit N."/>
            <person name="Zhou H."/>
            <person name="Lapidus A.L."/>
            <person name="Daligault H.E."/>
            <person name="Land M."/>
            <person name="Gilna P."/>
            <person name="Ivanova N."/>
            <person name="Kyrpides N."/>
            <person name="Culley D.E."/>
            <person name="McInerney M.J."/>
        </authorList>
    </citation>
    <scope>NUCLEOTIDE SEQUENCE [LARGE SCALE GENOMIC DNA]</scope>
    <source>
        <strain evidence="2">ATCC 27890 / DSM 864 / NBRC 100397 / JF-1</strain>
    </source>
</reference>
<dbReference type="KEGG" id="mhu:Mhun_0926"/>
<dbReference type="STRING" id="323259.Mhun_0926"/>
<dbReference type="OrthoDB" id="115716at2157"/>
<evidence type="ECO:0008006" key="3">
    <source>
        <dbReference type="Google" id="ProtNLM"/>
    </source>
</evidence>
<gene>
    <name evidence="1" type="ordered locus">Mhun_0926</name>
</gene>
<protein>
    <recommendedName>
        <fullName evidence="3">Thioredoxin-like fold domain-containing protein</fullName>
    </recommendedName>
</protein>